<keyword evidence="2" id="KW-1185">Reference proteome</keyword>
<dbReference type="Proteomes" id="UP000030156">
    <property type="component" value="Segment"/>
</dbReference>
<reference evidence="1 2" key="1">
    <citation type="submission" date="2013-08" db="EMBL/GenBank/DDBJ databases">
        <authorList>
            <person name="Tong Y."/>
            <person name="Hua Y."/>
            <person name="Mi Z."/>
            <person name="An X."/>
            <person name="Pei G."/>
            <person name="Wang W."/>
            <person name="Xu X."/>
            <person name="Li S."/>
        </authorList>
    </citation>
    <scope>NUCLEOTIDE SEQUENCE [LARGE SCALE GENOMIC DNA]</scope>
    <source>
        <strain evidence="1">Sewage</strain>
    </source>
</reference>
<evidence type="ECO:0000313" key="1">
    <source>
        <dbReference type="EMBL" id="AGZ17800.1"/>
    </source>
</evidence>
<evidence type="ECO:0000313" key="2">
    <source>
        <dbReference type="Proteomes" id="UP000030156"/>
    </source>
</evidence>
<dbReference type="EMBL" id="KF591601">
    <property type="protein sequence ID" value="AGZ17800.1"/>
    <property type="molecule type" value="Genomic_DNA"/>
</dbReference>
<organism evidence="1 2">
    <name type="scientific">Enterobacteria phage IME_EC2</name>
    <dbReference type="NCBI Taxonomy" id="1414766"/>
    <lineage>
        <taxon>Viruses</taxon>
        <taxon>Duplodnaviria</taxon>
        <taxon>Heunggongvirae</taxon>
        <taxon>Uroviricota</taxon>
        <taxon>Caudoviricetes</taxon>
        <taxon>Murrayvirus</taxon>
        <taxon>Murrayvirus EC2</taxon>
    </lineage>
</organism>
<name>A0A0A0P244_9CAUD</name>
<gene>
    <name evidence="1" type="ORF">IME_EC2_9</name>
</gene>
<protein>
    <submittedName>
        <fullName evidence="1">Uncharacterized protein</fullName>
    </submittedName>
</protein>
<sequence>MGKVTAQIIGWTDEQDAELTRLAATMPPHELAKRIGRNFRQMQVRASKLGLSLAYNRTYTQWTTEEDRKLVRFWEGLLTDEDLDELVIATGRRVIVPTELTHAHVANWLNKSRPSIRGRLAKFKKEGKIA</sequence>
<proteinExistence type="predicted"/>
<accession>A0A0A0P244</accession>